<dbReference type="GO" id="GO:0004930">
    <property type="term" value="F:G protein-coupled receptor activity"/>
    <property type="evidence" value="ECO:0007669"/>
    <property type="project" value="UniProtKB-KW"/>
</dbReference>
<dbReference type="Gene3D" id="1.20.1070.10">
    <property type="entry name" value="Rhodopsin 7-helix transmembrane proteins"/>
    <property type="match status" value="1"/>
</dbReference>
<comment type="subcellular location">
    <subcellularLocation>
        <location evidence="1">Cell membrane</location>
        <topology evidence="1">Multi-pass membrane protein</topology>
    </subcellularLocation>
</comment>
<dbReference type="Pfam" id="PF00001">
    <property type="entry name" value="7tm_1"/>
    <property type="match status" value="1"/>
</dbReference>
<evidence type="ECO:0000256" key="5">
    <source>
        <dbReference type="ARBA" id="ARBA00023040"/>
    </source>
</evidence>
<evidence type="ECO:0000256" key="2">
    <source>
        <dbReference type="ARBA" id="ARBA00022475"/>
    </source>
</evidence>
<organism evidence="11 12">
    <name type="scientific">Ramazzottius varieornatus</name>
    <name type="common">Water bear</name>
    <name type="synonym">Tardigrade</name>
    <dbReference type="NCBI Taxonomy" id="947166"/>
    <lineage>
        <taxon>Eukaryota</taxon>
        <taxon>Metazoa</taxon>
        <taxon>Ecdysozoa</taxon>
        <taxon>Tardigrada</taxon>
        <taxon>Eutardigrada</taxon>
        <taxon>Parachela</taxon>
        <taxon>Hypsibioidea</taxon>
        <taxon>Ramazzottiidae</taxon>
        <taxon>Ramazzottius</taxon>
    </lineage>
</organism>
<accession>A0A1D1USK2</accession>
<dbReference type="PRINTS" id="PR00237">
    <property type="entry name" value="GPCRRHODOPSN"/>
</dbReference>
<feature type="transmembrane region" description="Helical" evidence="9">
    <location>
        <begin position="255"/>
        <end position="279"/>
    </location>
</feature>
<evidence type="ECO:0000313" key="11">
    <source>
        <dbReference type="EMBL" id="GAU89343.1"/>
    </source>
</evidence>
<evidence type="ECO:0000256" key="9">
    <source>
        <dbReference type="SAM" id="Phobius"/>
    </source>
</evidence>
<feature type="transmembrane region" description="Helical" evidence="9">
    <location>
        <begin position="65"/>
        <end position="90"/>
    </location>
</feature>
<evidence type="ECO:0000259" key="10">
    <source>
        <dbReference type="PROSITE" id="PS50262"/>
    </source>
</evidence>
<dbReference type="STRING" id="947166.A0A1D1USK2"/>
<reference evidence="11 12" key="1">
    <citation type="journal article" date="2016" name="Nat. Commun.">
        <title>Extremotolerant tardigrade genome and improved radiotolerance of human cultured cells by tardigrade-unique protein.</title>
        <authorList>
            <person name="Hashimoto T."/>
            <person name="Horikawa D.D."/>
            <person name="Saito Y."/>
            <person name="Kuwahara H."/>
            <person name="Kozuka-Hata H."/>
            <person name="Shin-I T."/>
            <person name="Minakuchi Y."/>
            <person name="Ohishi K."/>
            <person name="Motoyama A."/>
            <person name="Aizu T."/>
            <person name="Enomoto A."/>
            <person name="Kondo K."/>
            <person name="Tanaka S."/>
            <person name="Hara Y."/>
            <person name="Koshikawa S."/>
            <person name="Sagara H."/>
            <person name="Miura T."/>
            <person name="Yokobori S."/>
            <person name="Miyagawa K."/>
            <person name="Suzuki Y."/>
            <person name="Kubo T."/>
            <person name="Oyama M."/>
            <person name="Kohara Y."/>
            <person name="Fujiyama A."/>
            <person name="Arakawa K."/>
            <person name="Katayama T."/>
            <person name="Toyoda A."/>
            <person name="Kunieda T."/>
        </authorList>
    </citation>
    <scope>NUCLEOTIDE SEQUENCE [LARGE SCALE GENOMIC DNA]</scope>
    <source>
        <strain evidence="11 12">YOKOZUNA-1</strain>
    </source>
</reference>
<feature type="transmembrane region" description="Helical" evidence="9">
    <location>
        <begin position="190"/>
        <end position="211"/>
    </location>
</feature>
<evidence type="ECO:0000313" key="12">
    <source>
        <dbReference type="Proteomes" id="UP000186922"/>
    </source>
</evidence>
<keyword evidence="7" id="KW-0675">Receptor</keyword>
<dbReference type="PANTHER" id="PTHR24229">
    <property type="entry name" value="NEUROPEPTIDES RECEPTOR"/>
    <property type="match status" value="1"/>
</dbReference>
<proteinExistence type="predicted"/>
<evidence type="ECO:0000256" key="1">
    <source>
        <dbReference type="ARBA" id="ARBA00004651"/>
    </source>
</evidence>
<feature type="transmembrane region" description="Helical" evidence="9">
    <location>
        <begin position="291"/>
        <end position="310"/>
    </location>
</feature>
<evidence type="ECO:0000256" key="3">
    <source>
        <dbReference type="ARBA" id="ARBA00022692"/>
    </source>
</evidence>
<feature type="domain" description="G-protein coupled receptors family 1 profile" evidence="10">
    <location>
        <begin position="44"/>
        <end position="310"/>
    </location>
</feature>
<keyword evidence="12" id="KW-1185">Reference proteome</keyword>
<keyword evidence="5" id="KW-0297">G-protein coupled receptor</keyword>
<dbReference type="CDD" id="cd00637">
    <property type="entry name" value="7tm_classA_rhodopsin-like"/>
    <property type="match status" value="1"/>
</dbReference>
<feature type="transmembrane region" description="Helical" evidence="9">
    <location>
        <begin position="144"/>
        <end position="164"/>
    </location>
</feature>
<evidence type="ECO:0000256" key="4">
    <source>
        <dbReference type="ARBA" id="ARBA00022989"/>
    </source>
</evidence>
<dbReference type="OrthoDB" id="5959645at2759"/>
<dbReference type="SUPFAM" id="SSF81321">
    <property type="entry name" value="Family A G protein-coupled receptor-like"/>
    <property type="match status" value="1"/>
</dbReference>
<keyword evidence="2" id="KW-1003">Cell membrane</keyword>
<name>A0A1D1USK2_RAMVA</name>
<dbReference type="Proteomes" id="UP000186922">
    <property type="component" value="Unassembled WGS sequence"/>
</dbReference>
<dbReference type="PROSITE" id="PS50262">
    <property type="entry name" value="G_PROTEIN_RECEP_F1_2"/>
    <property type="match status" value="1"/>
</dbReference>
<sequence>MDNLTAFTVVNTTLILLIQPSYISPTQYVVALLVSIFFCGTIALNSLFILAVVKNPSLCTSFNVYALNLSIADLLCACFKMTFFAANALHGNWPFSGTYCHFYAYIRMVSFAGAEHALALISLDRMWSVCSPVRYRAFRSVRNSVRVCVGVWFYLHLMLVPYVVMDRVYYSSPDPTVCYFNIQAQKAYSILLSVVVFALPLVTLFVNYSIVQYQVRRRRLTISTELAIPPDNGNVPSKQTRNLRLRDVIKVENQVTVLVVLLLAVGVICWTPVIVHYVMGNVIAGYYNPKFFTTGMMMMYFNCMINPFIYQFRLPSIQNLGGTKKILRSCARRTTFRKGVECHA</sequence>
<dbReference type="GO" id="GO:0005886">
    <property type="term" value="C:plasma membrane"/>
    <property type="evidence" value="ECO:0007669"/>
    <property type="project" value="UniProtKB-SubCell"/>
</dbReference>
<dbReference type="EMBL" id="BDGG01000001">
    <property type="protein sequence ID" value="GAU89343.1"/>
    <property type="molecule type" value="Genomic_DNA"/>
</dbReference>
<protein>
    <recommendedName>
        <fullName evidence="10">G-protein coupled receptors family 1 profile domain-containing protein</fullName>
    </recommendedName>
</protein>
<dbReference type="GO" id="GO:0043005">
    <property type="term" value="C:neuron projection"/>
    <property type="evidence" value="ECO:0007669"/>
    <property type="project" value="TreeGrafter"/>
</dbReference>
<dbReference type="PANTHER" id="PTHR24229:SF40">
    <property type="entry name" value="ALLATOSTATIN C RECEPTOR 1-RELATED"/>
    <property type="match status" value="1"/>
</dbReference>
<dbReference type="InterPro" id="IPR000276">
    <property type="entry name" value="GPCR_Rhodpsn"/>
</dbReference>
<evidence type="ECO:0000256" key="7">
    <source>
        <dbReference type="ARBA" id="ARBA00023170"/>
    </source>
</evidence>
<keyword evidence="3 9" id="KW-0812">Transmembrane</keyword>
<dbReference type="GO" id="GO:0007218">
    <property type="term" value="P:neuropeptide signaling pathway"/>
    <property type="evidence" value="ECO:0007669"/>
    <property type="project" value="TreeGrafter"/>
</dbReference>
<dbReference type="AlphaFoldDB" id="A0A1D1USK2"/>
<dbReference type="GO" id="GO:0042923">
    <property type="term" value="F:neuropeptide binding"/>
    <property type="evidence" value="ECO:0007669"/>
    <property type="project" value="TreeGrafter"/>
</dbReference>
<keyword evidence="6 9" id="KW-0472">Membrane</keyword>
<feature type="transmembrane region" description="Helical" evidence="9">
    <location>
        <begin position="102"/>
        <end position="123"/>
    </location>
</feature>
<evidence type="ECO:0000256" key="6">
    <source>
        <dbReference type="ARBA" id="ARBA00023136"/>
    </source>
</evidence>
<comment type="caution">
    <text evidence="11">The sequence shown here is derived from an EMBL/GenBank/DDBJ whole genome shotgun (WGS) entry which is preliminary data.</text>
</comment>
<keyword evidence="8" id="KW-0807">Transducer</keyword>
<dbReference type="InterPro" id="IPR017452">
    <property type="entry name" value="GPCR_Rhodpsn_7TM"/>
</dbReference>
<feature type="transmembrane region" description="Helical" evidence="9">
    <location>
        <begin position="28"/>
        <end position="53"/>
    </location>
</feature>
<evidence type="ECO:0000256" key="8">
    <source>
        <dbReference type="ARBA" id="ARBA00023224"/>
    </source>
</evidence>
<gene>
    <name evidence="11" type="primary">RvY_01901-1</name>
    <name evidence="11" type="synonym">RvY_01901.1</name>
    <name evidence="11" type="ORF">RvY_01901</name>
</gene>
<keyword evidence="4 9" id="KW-1133">Transmembrane helix</keyword>